<dbReference type="Proteomes" id="UP001444625">
    <property type="component" value="Unassembled WGS sequence"/>
</dbReference>
<comment type="similarity">
    <text evidence="1">Belongs to the thiolase-like superfamily. Chalcone/stilbene synthases family.</text>
</comment>
<evidence type="ECO:0000313" key="7">
    <source>
        <dbReference type="Proteomes" id="UP001444625"/>
    </source>
</evidence>
<keyword evidence="2" id="KW-0808">Transferase</keyword>
<dbReference type="InterPro" id="IPR001099">
    <property type="entry name" value="Chalcone/stilbene_synt_N"/>
</dbReference>
<protein>
    <submittedName>
        <fullName evidence="6">3-oxoacyl-[acyl-carrier-protein] synthase III C-terminal domain-containing protein</fullName>
    </submittedName>
</protein>
<proteinExistence type="inferred from homology"/>
<dbReference type="PANTHER" id="PTHR11877:SF99">
    <property type="entry name" value="1,3,6,8-TETRAHYDROXYNAPHTHALENE SYNTHASE"/>
    <property type="match status" value="1"/>
</dbReference>
<evidence type="ECO:0000256" key="1">
    <source>
        <dbReference type="ARBA" id="ARBA00005531"/>
    </source>
</evidence>
<keyword evidence="3" id="KW-0012">Acyltransferase</keyword>
<dbReference type="InterPro" id="IPR016039">
    <property type="entry name" value="Thiolase-like"/>
</dbReference>
<dbReference type="InterPro" id="IPR011141">
    <property type="entry name" value="Polyketide_synthase_type-III"/>
</dbReference>
<dbReference type="CDD" id="cd00831">
    <property type="entry name" value="CHS_like"/>
    <property type="match status" value="1"/>
</dbReference>
<gene>
    <name evidence="6" type="ORF">ABC228_03390</name>
</gene>
<keyword evidence="7" id="KW-1185">Reference proteome</keyword>
<dbReference type="Pfam" id="PF02797">
    <property type="entry name" value="Chal_sti_synt_C"/>
    <property type="match status" value="1"/>
</dbReference>
<dbReference type="Gene3D" id="3.40.47.10">
    <property type="match status" value="2"/>
</dbReference>
<evidence type="ECO:0000256" key="2">
    <source>
        <dbReference type="ARBA" id="ARBA00022679"/>
    </source>
</evidence>
<dbReference type="PIRSF" id="PIRSF000451">
    <property type="entry name" value="PKS_III"/>
    <property type="match status" value="1"/>
</dbReference>
<evidence type="ECO:0000259" key="4">
    <source>
        <dbReference type="Pfam" id="PF00195"/>
    </source>
</evidence>
<dbReference type="InterPro" id="IPR012328">
    <property type="entry name" value="Chalcone/stilbene_synt_C"/>
</dbReference>
<organism evidence="6 7">
    <name type="scientific">Ornithinibacillus xuwenensis</name>
    <dbReference type="NCBI Taxonomy" id="3144668"/>
    <lineage>
        <taxon>Bacteria</taxon>
        <taxon>Bacillati</taxon>
        <taxon>Bacillota</taxon>
        <taxon>Bacilli</taxon>
        <taxon>Bacillales</taxon>
        <taxon>Bacillaceae</taxon>
        <taxon>Ornithinibacillus</taxon>
    </lineage>
</organism>
<feature type="domain" description="Chalcone/stilbene synthase N-terminal" evidence="4">
    <location>
        <begin position="3"/>
        <end position="202"/>
    </location>
</feature>
<dbReference type="SUPFAM" id="SSF53901">
    <property type="entry name" value="Thiolase-like"/>
    <property type="match status" value="2"/>
</dbReference>
<accession>A0ABU9XFC7</accession>
<dbReference type="RefSeq" id="WP_345823672.1">
    <property type="nucleotide sequence ID" value="NZ_JBDIML010000001.1"/>
</dbReference>
<reference evidence="6 7" key="1">
    <citation type="submission" date="2024-05" db="EMBL/GenBank/DDBJ databases">
        <authorList>
            <person name="Haq I."/>
            <person name="Ullah Z."/>
            <person name="Ahmad R."/>
            <person name="Li M."/>
            <person name="Tong Y."/>
        </authorList>
    </citation>
    <scope>NUCLEOTIDE SEQUENCE [LARGE SCALE GENOMIC DNA]</scope>
    <source>
        <strain evidence="6 7">16A2E</strain>
    </source>
</reference>
<evidence type="ECO:0000259" key="5">
    <source>
        <dbReference type="Pfam" id="PF02797"/>
    </source>
</evidence>
<dbReference type="EMBL" id="JBDIML010000001">
    <property type="protein sequence ID" value="MEN2766218.1"/>
    <property type="molecule type" value="Genomic_DNA"/>
</dbReference>
<name>A0ABU9XFC7_9BACI</name>
<evidence type="ECO:0000256" key="3">
    <source>
        <dbReference type="ARBA" id="ARBA00023315"/>
    </source>
</evidence>
<feature type="domain" description="Chalcone/stilbene synthase C-terminal" evidence="5">
    <location>
        <begin position="230"/>
        <end position="357"/>
    </location>
</feature>
<comment type="caution">
    <text evidence="6">The sequence shown here is derived from an EMBL/GenBank/DDBJ whole genome shotgun (WGS) entry which is preliminary data.</text>
</comment>
<evidence type="ECO:0000313" key="6">
    <source>
        <dbReference type="EMBL" id="MEN2766218.1"/>
    </source>
</evidence>
<dbReference type="PANTHER" id="PTHR11877">
    <property type="entry name" value="HYDROXYMETHYLGLUTARYL-COA SYNTHASE"/>
    <property type="match status" value="1"/>
</dbReference>
<sequence>MAIICSVGIGLPTYEISQAEVKDLVAKIFPYPEKQLSRLLPVFDHAAIHKRQFVVDKSWFLDNHSFEERNDLYHKYAIKHSLEAMDACLENAYLEHNISYEEVDLIAFVSSTGITTPSLDVYLMNERPFRENVERMPLWGLGCAGGAIGLARVSNWLAANPTKNALLVNCELCSLTFQKSDHKKSNLVGTALFGDGSSAVLLIGENSKHRKSLQKTLPRIIASSSYTKRNSTDVMGWQVTNNGFEVIFSKSIPALVKTVWKDHLEQFAHQNNTSLEAIHSFIVHPGGRKVLEAMEESFSIPTEKLSYSFEVLANHGNMSSVTVLYVLQKWIQQDIKKGEKSIVSALGPGFSSEILLLEWDE</sequence>
<dbReference type="Pfam" id="PF00195">
    <property type="entry name" value="Chal_sti_synt_N"/>
    <property type="match status" value="1"/>
</dbReference>